<dbReference type="InterPro" id="IPR029058">
    <property type="entry name" value="AB_hydrolase_fold"/>
</dbReference>
<gene>
    <name evidence="1" type="ORF">G2W53_020041</name>
</gene>
<protein>
    <submittedName>
        <fullName evidence="1">Transmembrane protein 53</fullName>
    </submittedName>
</protein>
<keyword evidence="1" id="KW-0812">Transmembrane</keyword>
<organism evidence="1 2">
    <name type="scientific">Senna tora</name>
    <dbReference type="NCBI Taxonomy" id="362788"/>
    <lineage>
        <taxon>Eukaryota</taxon>
        <taxon>Viridiplantae</taxon>
        <taxon>Streptophyta</taxon>
        <taxon>Embryophyta</taxon>
        <taxon>Tracheophyta</taxon>
        <taxon>Spermatophyta</taxon>
        <taxon>Magnoliopsida</taxon>
        <taxon>eudicotyledons</taxon>
        <taxon>Gunneridae</taxon>
        <taxon>Pentapetalae</taxon>
        <taxon>rosids</taxon>
        <taxon>fabids</taxon>
        <taxon>Fabales</taxon>
        <taxon>Fabaceae</taxon>
        <taxon>Caesalpinioideae</taxon>
        <taxon>Cassia clade</taxon>
        <taxon>Senna</taxon>
    </lineage>
</organism>
<sequence length="397" mass="44760">MEAHLRVFNPSILSRHLVHKMTSAPPTSYPVLHLSKASRRLHSAPSFQRVASKTPFSASLIHSSCSPISPNSDPFRFFFSHISSQFLNSSSPTNNFNPFLSHSESGGIVWNRASDSAIYGNVGLYGDKERVATVVLLGWLGAQTKHLKRYVDWYNSRGIHAVTFIVDMKKLINFDLGQMLERRISMFADELVSWVSGKEDDGRERCLIFHTFSNTGWFSYGAILDRMLGRQDVMEKIKGCIVDSGGGGPFDPQVWAAGFSAAILKKRSSSAQGQGDMPNSSKKEPSTTEIVVLSLLEKFFSVTLKLPDVDRRLSKIVNVLREHQPCPQLYLYSSADKVVPFESIEAFIEEQKRMGRRVMCFNFGSSPHVDHYRNFPDLYMSEVDQFLNYCFATDKQT</sequence>
<keyword evidence="2" id="KW-1185">Reference proteome</keyword>
<evidence type="ECO:0000313" key="1">
    <source>
        <dbReference type="EMBL" id="KAF7828877.1"/>
    </source>
</evidence>
<reference evidence="1" key="1">
    <citation type="submission" date="2020-09" db="EMBL/GenBank/DDBJ databases">
        <title>Genome-Enabled Discovery of Anthraquinone Biosynthesis in Senna tora.</title>
        <authorList>
            <person name="Kang S.-H."/>
            <person name="Pandey R.P."/>
            <person name="Lee C.-M."/>
            <person name="Sim J.-S."/>
            <person name="Jeong J.-T."/>
            <person name="Choi B.-S."/>
            <person name="Jung M."/>
            <person name="Ginzburg D."/>
            <person name="Zhao K."/>
            <person name="Won S.Y."/>
            <person name="Oh T.-J."/>
            <person name="Yu Y."/>
            <person name="Kim N.-H."/>
            <person name="Lee O.R."/>
            <person name="Lee T.-H."/>
            <person name="Bashyal P."/>
            <person name="Kim T.-S."/>
            <person name="Lee W.-H."/>
            <person name="Kawkins C."/>
            <person name="Kim C.-K."/>
            <person name="Kim J.S."/>
            <person name="Ahn B.O."/>
            <person name="Rhee S.Y."/>
            <person name="Sohng J.K."/>
        </authorList>
    </citation>
    <scope>NUCLEOTIDE SEQUENCE</scope>
    <source>
        <tissue evidence="1">Leaf</tissue>
    </source>
</reference>
<comment type="caution">
    <text evidence="1">The sequence shown here is derived from an EMBL/GenBank/DDBJ whole genome shotgun (WGS) entry which is preliminary data.</text>
</comment>
<keyword evidence="1" id="KW-0472">Membrane</keyword>
<evidence type="ECO:0000313" key="2">
    <source>
        <dbReference type="Proteomes" id="UP000634136"/>
    </source>
</evidence>
<dbReference type="InterPro" id="IPR008547">
    <property type="entry name" value="DUF829_TMEM53"/>
</dbReference>
<dbReference type="AlphaFoldDB" id="A0A834WN08"/>
<proteinExistence type="predicted"/>
<dbReference type="SUPFAM" id="SSF53474">
    <property type="entry name" value="alpha/beta-Hydrolases"/>
    <property type="match status" value="1"/>
</dbReference>
<dbReference type="OrthoDB" id="77878at2759"/>
<dbReference type="EMBL" id="JAAIUW010000006">
    <property type="protein sequence ID" value="KAF7828877.1"/>
    <property type="molecule type" value="Genomic_DNA"/>
</dbReference>
<accession>A0A834WN08</accession>
<dbReference type="PANTHER" id="PTHR12265:SF11">
    <property type="entry name" value="ALPHA_BETA-HYDROLASES SUPERFAMILY PROTEIN"/>
    <property type="match status" value="1"/>
</dbReference>
<dbReference type="PANTHER" id="PTHR12265">
    <property type="entry name" value="TRANSMEMBRANE PROTEIN 53"/>
    <property type="match status" value="1"/>
</dbReference>
<dbReference type="Proteomes" id="UP000634136">
    <property type="component" value="Unassembled WGS sequence"/>
</dbReference>
<name>A0A834WN08_9FABA</name>
<dbReference type="Pfam" id="PF05705">
    <property type="entry name" value="DUF829"/>
    <property type="match status" value="1"/>
</dbReference>